<keyword evidence="1" id="KW-1185">Reference proteome</keyword>
<sequence>MSFPTFSDSYIRQIFSFRESLIYYISLESVESLKKLLLTCKYFYLKYRIIPCDVSTKQWGFHENKGEGLIAQNDHKAHPKNVWLCGCRNYFLGSGKISELVTKIYRSDIAEMCSKKLKTIFIHDVAILYPDKSMVPVEIILEALPYVDDFHFLEWDPYVEKSCGFTTESAQKLAKIERFVKFVKFRIYKVPANFHLPSFCQFVKKHVSPDGIIRVHFQKETENTVLTEFQNALNSLVGGLEIEKYL</sequence>
<dbReference type="AlphaFoldDB" id="A0A914Z7I5"/>
<organism evidence="1 2">
    <name type="scientific">Panagrolaimus superbus</name>
    <dbReference type="NCBI Taxonomy" id="310955"/>
    <lineage>
        <taxon>Eukaryota</taxon>
        <taxon>Metazoa</taxon>
        <taxon>Ecdysozoa</taxon>
        <taxon>Nematoda</taxon>
        <taxon>Chromadorea</taxon>
        <taxon>Rhabditida</taxon>
        <taxon>Tylenchina</taxon>
        <taxon>Panagrolaimomorpha</taxon>
        <taxon>Panagrolaimoidea</taxon>
        <taxon>Panagrolaimidae</taxon>
        <taxon>Panagrolaimus</taxon>
    </lineage>
</organism>
<evidence type="ECO:0000313" key="1">
    <source>
        <dbReference type="Proteomes" id="UP000887577"/>
    </source>
</evidence>
<dbReference type="WBParaSite" id="PSU_v2.g6202.t1">
    <property type="protein sequence ID" value="PSU_v2.g6202.t1"/>
    <property type="gene ID" value="PSU_v2.g6202"/>
</dbReference>
<reference evidence="2" key="1">
    <citation type="submission" date="2022-11" db="UniProtKB">
        <authorList>
            <consortium name="WormBaseParasite"/>
        </authorList>
    </citation>
    <scope>IDENTIFICATION</scope>
</reference>
<accession>A0A914Z7I5</accession>
<name>A0A914Z7I5_9BILA</name>
<evidence type="ECO:0000313" key="2">
    <source>
        <dbReference type="WBParaSite" id="PSU_v2.g6202.t1"/>
    </source>
</evidence>
<proteinExistence type="predicted"/>
<protein>
    <submittedName>
        <fullName evidence="2">F-box domain-containing protein</fullName>
    </submittedName>
</protein>
<dbReference type="Proteomes" id="UP000887577">
    <property type="component" value="Unplaced"/>
</dbReference>